<sequence length="69" mass="7407">MSSSTYRPPTPTSETTGSTAPPQPEYCKRVSPGPTSTGSTCHRGILLAIQCLLLIAVFRSTNQHESLMN</sequence>
<keyword evidence="2" id="KW-1185">Reference proteome</keyword>
<evidence type="ECO:0000313" key="2">
    <source>
        <dbReference type="Proteomes" id="UP000836387"/>
    </source>
</evidence>
<comment type="caution">
    <text evidence="1">The sequence shown here is derived from an EMBL/GenBank/DDBJ whole genome shotgun (WGS) entry which is preliminary data.</text>
</comment>
<gene>
    <name evidence="1" type="ORF">CRV2_00005295</name>
</gene>
<evidence type="ECO:0000313" key="1">
    <source>
        <dbReference type="EMBL" id="CAG9946413.1"/>
    </source>
</evidence>
<reference evidence="1" key="2">
    <citation type="submission" date="2021-10" db="EMBL/GenBank/DDBJ databases">
        <authorList>
            <person name="Piombo E."/>
        </authorList>
    </citation>
    <scope>NUCLEOTIDE SEQUENCE</scope>
</reference>
<proteinExistence type="predicted"/>
<name>A0ACA9U0T0_BIOOC</name>
<protein>
    <submittedName>
        <fullName evidence="1">Uncharacterized protein</fullName>
    </submittedName>
</protein>
<organism evidence="1 2">
    <name type="scientific">Clonostachys rosea f. rosea IK726</name>
    <dbReference type="NCBI Taxonomy" id="1349383"/>
    <lineage>
        <taxon>Eukaryota</taxon>
        <taxon>Fungi</taxon>
        <taxon>Dikarya</taxon>
        <taxon>Ascomycota</taxon>
        <taxon>Pezizomycotina</taxon>
        <taxon>Sordariomycetes</taxon>
        <taxon>Hypocreomycetidae</taxon>
        <taxon>Hypocreales</taxon>
        <taxon>Bionectriaceae</taxon>
        <taxon>Clonostachys</taxon>
    </lineage>
</organism>
<accession>A0ACA9U0T0</accession>
<dbReference type="EMBL" id="CADEHS020000010">
    <property type="protein sequence ID" value="CAG9946413.1"/>
    <property type="molecule type" value="Genomic_DNA"/>
</dbReference>
<reference evidence="1" key="1">
    <citation type="submission" date="2020-04" db="EMBL/GenBank/DDBJ databases">
        <authorList>
            <person name="Broberg M."/>
        </authorList>
    </citation>
    <scope>NUCLEOTIDE SEQUENCE</scope>
</reference>
<dbReference type="Proteomes" id="UP000836387">
    <property type="component" value="Unassembled WGS sequence"/>
</dbReference>